<evidence type="ECO:0000313" key="10">
    <source>
        <dbReference type="EMBL" id="MFD2158485.1"/>
    </source>
</evidence>
<dbReference type="SFLD" id="SFLDG01058">
    <property type="entry name" value="lipoyl_synthase_like"/>
    <property type="match status" value="1"/>
</dbReference>
<dbReference type="InterPro" id="IPR013785">
    <property type="entry name" value="Aldolase_TIM"/>
</dbReference>
<reference evidence="11" key="1">
    <citation type="journal article" date="2019" name="Int. J. Syst. Evol. Microbiol.">
        <title>The Global Catalogue of Microorganisms (GCM) 10K type strain sequencing project: providing services to taxonomists for standard genome sequencing and annotation.</title>
        <authorList>
            <consortium name="The Broad Institute Genomics Platform"/>
            <consortium name="The Broad Institute Genome Sequencing Center for Infectious Disease"/>
            <person name="Wu L."/>
            <person name="Ma J."/>
        </authorList>
    </citation>
    <scope>NUCLEOTIDE SEQUENCE [LARGE SCALE GENOMIC DNA]</scope>
    <source>
        <strain evidence="11">CCUG 57942</strain>
    </source>
</reference>
<dbReference type="SFLD" id="SFLDF00271">
    <property type="entry name" value="lipoyl_synthase"/>
    <property type="match status" value="1"/>
</dbReference>
<protein>
    <recommendedName>
        <fullName evidence="8">Lipoyl synthase</fullName>
        <ecNumber evidence="8">2.8.1.8</ecNumber>
    </recommendedName>
    <alternativeName>
        <fullName evidence="8">Lip-syn</fullName>
        <shortName evidence="8">LS</shortName>
    </alternativeName>
    <alternativeName>
        <fullName evidence="8">Lipoate synthase</fullName>
    </alternativeName>
    <alternativeName>
        <fullName evidence="8">Lipoic acid synthase</fullName>
    </alternativeName>
    <alternativeName>
        <fullName evidence="8">Sulfur insertion protein LipA</fullName>
    </alternativeName>
</protein>
<dbReference type="NCBIfam" id="NF009544">
    <property type="entry name" value="PRK12928.1"/>
    <property type="match status" value="1"/>
</dbReference>
<evidence type="ECO:0000256" key="1">
    <source>
        <dbReference type="ARBA" id="ARBA00022485"/>
    </source>
</evidence>
<keyword evidence="6 8" id="KW-0411">Iron-sulfur</keyword>
<evidence type="ECO:0000256" key="3">
    <source>
        <dbReference type="ARBA" id="ARBA00022691"/>
    </source>
</evidence>
<evidence type="ECO:0000256" key="4">
    <source>
        <dbReference type="ARBA" id="ARBA00022723"/>
    </source>
</evidence>
<evidence type="ECO:0000256" key="5">
    <source>
        <dbReference type="ARBA" id="ARBA00023004"/>
    </source>
</evidence>
<dbReference type="PROSITE" id="PS51918">
    <property type="entry name" value="RADICAL_SAM"/>
    <property type="match status" value="1"/>
</dbReference>
<dbReference type="InterPro" id="IPR031691">
    <property type="entry name" value="LIAS_N"/>
</dbReference>
<dbReference type="EMBL" id="JBHUJB010000025">
    <property type="protein sequence ID" value="MFD2158485.1"/>
    <property type="molecule type" value="Genomic_DNA"/>
</dbReference>
<keyword evidence="4 8" id="KW-0479">Metal-binding</keyword>
<comment type="caution">
    <text evidence="10">The sequence shown here is derived from an EMBL/GenBank/DDBJ whole genome shotgun (WGS) entry which is preliminary data.</text>
</comment>
<comment type="cofactor">
    <cofactor evidence="8">
        <name>[4Fe-4S] cluster</name>
        <dbReference type="ChEBI" id="CHEBI:49883"/>
    </cofactor>
    <text evidence="8">Binds 2 [4Fe-4S] clusters per subunit. One cluster is coordinated with 3 cysteines and an exchangeable S-adenosyl-L-methionine.</text>
</comment>
<dbReference type="NCBIfam" id="TIGR00510">
    <property type="entry name" value="lipA"/>
    <property type="match status" value="1"/>
</dbReference>
<dbReference type="PANTHER" id="PTHR10949:SF0">
    <property type="entry name" value="LIPOYL SYNTHASE, MITOCHONDRIAL"/>
    <property type="match status" value="1"/>
</dbReference>
<keyword evidence="11" id="KW-1185">Reference proteome</keyword>
<comment type="pathway">
    <text evidence="8">Protein modification; protein lipoylation via endogenous pathway; protein N(6)-(lipoyl)lysine from octanoyl-[acyl-carrier-protein]: step 2/2.</text>
</comment>
<sequence>MSCNAGPRMKMDPTLHTDKKPSWIKVRLPNNPVFWDTKSMVKDLNLVTVCEEAQCPNRWECWGQGTATFMIAGEKCTRACGFCAVKTARPDPLEDDEPQRVAEATRRMKLKHVVITAVARDDLKDGGAEHFKKVINEVRAVNPGIIIEVLVPDFNDRDWALKMVMEARPHIFNHNLETVERLTPLVRSRAKYWRSLSVLKKSHEMVEGKVAVKSGIMLGLGETQEEVEKAMDDLLDHNVTVLTLGQYLRPTPRHLPVVEYIKPEKFEELKEIALKKGFRHVASGPLVRSSYHAADFRPELDVVDDIEAALRGTTDLEVKPSDLPIPQAKADVFQATLNQETAQ</sequence>
<evidence type="ECO:0000256" key="7">
    <source>
        <dbReference type="ARBA" id="ARBA00047326"/>
    </source>
</evidence>
<evidence type="ECO:0000256" key="6">
    <source>
        <dbReference type="ARBA" id="ARBA00023014"/>
    </source>
</evidence>
<feature type="binding site" evidence="8">
    <location>
        <position position="83"/>
    </location>
    <ligand>
        <name>[4Fe-4S] cluster</name>
        <dbReference type="ChEBI" id="CHEBI:49883"/>
        <label>2</label>
        <note>4Fe-4S-S-AdoMet</note>
    </ligand>
</feature>
<dbReference type="InterPro" id="IPR006638">
    <property type="entry name" value="Elp3/MiaA/NifB-like_rSAM"/>
</dbReference>
<feature type="binding site" evidence="8">
    <location>
        <position position="61"/>
    </location>
    <ligand>
        <name>[4Fe-4S] cluster</name>
        <dbReference type="ChEBI" id="CHEBI:49883"/>
        <label>1</label>
    </ligand>
</feature>
<dbReference type="SFLD" id="SFLDS00029">
    <property type="entry name" value="Radical_SAM"/>
    <property type="match status" value="1"/>
</dbReference>
<keyword evidence="3 8" id="KW-0949">S-adenosyl-L-methionine</keyword>
<feature type="binding site" evidence="8">
    <location>
        <position position="290"/>
    </location>
    <ligand>
        <name>[4Fe-4S] cluster</name>
        <dbReference type="ChEBI" id="CHEBI:49883"/>
        <label>1</label>
    </ligand>
</feature>
<evidence type="ECO:0000256" key="8">
    <source>
        <dbReference type="HAMAP-Rule" id="MF_00206"/>
    </source>
</evidence>
<feature type="binding site" evidence="8">
    <location>
        <position position="76"/>
    </location>
    <ligand>
        <name>[4Fe-4S] cluster</name>
        <dbReference type="ChEBI" id="CHEBI:49883"/>
        <label>2</label>
        <note>4Fe-4S-S-AdoMet</note>
    </ligand>
</feature>
<keyword evidence="8" id="KW-0963">Cytoplasm</keyword>
<evidence type="ECO:0000313" key="11">
    <source>
        <dbReference type="Proteomes" id="UP001597389"/>
    </source>
</evidence>
<dbReference type="InterPro" id="IPR058240">
    <property type="entry name" value="rSAM_sf"/>
</dbReference>
<dbReference type="Proteomes" id="UP001597389">
    <property type="component" value="Unassembled WGS sequence"/>
</dbReference>
<dbReference type="GO" id="GO:0016992">
    <property type="term" value="F:lipoate synthase activity"/>
    <property type="evidence" value="ECO:0007669"/>
    <property type="project" value="UniProtKB-EC"/>
</dbReference>
<comment type="function">
    <text evidence="8">Catalyzes the radical-mediated insertion of two sulfur atoms into the C-6 and C-8 positions of the octanoyl moiety bound to the lipoyl domains of lipoate-dependent enzymes, thereby converting the octanoylated domains into lipoylated derivatives.</text>
</comment>
<organism evidence="10 11">
    <name type="scientific">Rubritalea tangerina</name>
    <dbReference type="NCBI Taxonomy" id="430798"/>
    <lineage>
        <taxon>Bacteria</taxon>
        <taxon>Pseudomonadati</taxon>
        <taxon>Verrucomicrobiota</taxon>
        <taxon>Verrucomicrobiia</taxon>
        <taxon>Verrucomicrobiales</taxon>
        <taxon>Rubritaleaceae</taxon>
        <taxon>Rubritalea</taxon>
    </lineage>
</organism>
<proteinExistence type="inferred from homology"/>
<feature type="binding site" evidence="8">
    <location>
        <position position="50"/>
    </location>
    <ligand>
        <name>[4Fe-4S] cluster</name>
        <dbReference type="ChEBI" id="CHEBI:49883"/>
        <label>1</label>
    </ligand>
</feature>
<dbReference type="PANTHER" id="PTHR10949">
    <property type="entry name" value="LIPOYL SYNTHASE"/>
    <property type="match status" value="1"/>
</dbReference>
<name>A0ABW4Z9S5_9BACT</name>
<dbReference type="SUPFAM" id="SSF102114">
    <property type="entry name" value="Radical SAM enzymes"/>
    <property type="match status" value="1"/>
</dbReference>
<evidence type="ECO:0000259" key="9">
    <source>
        <dbReference type="PROSITE" id="PS51918"/>
    </source>
</evidence>
<dbReference type="EC" id="2.8.1.8" evidence="8"/>
<evidence type="ECO:0000256" key="2">
    <source>
        <dbReference type="ARBA" id="ARBA00022679"/>
    </source>
</evidence>
<dbReference type="Pfam" id="PF16881">
    <property type="entry name" value="LIAS_N"/>
    <property type="match status" value="1"/>
</dbReference>
<dbReference type="Pfam" id="PF04055">
    <property type="entry name" value="Radical_SAM"/>
    <property type="match status" value="1"/>
</dbReference>
<comment type="subcellular location">
    <subcellularLocation>
        <location evidence="8">Cytoplasm</location>
    </subcellularLocation>
</comment>
<dbReference type="CDD" id="cd01335">
    <property type="entry name" value="Radical_SAM"/>
    <property type="match status" value="1"/>
</dbReference>
<keyword evidence="1 8" id="KW-0004">4Fe-4S</keyword>
<feature type="domain" description="Radical SAM core" evidence="9">
    <location>
        <begin position="62"/>
        <end position="279"/>
    </location>
</feature>
<comment type="similarity">
    <text evidence="8">Belongs to the radical SAM superfamily. Lipoyl synthase family.</text>
</comment>
<dbReference type="NCBIfam" id="NF004019">
    <property type="entry name" value="PRK05481.1"/>
    <property type="match status" value="1"/>
</dbReference>
<dbReference type="SMART" id="SM00729">
    <property type="entry name" value="Elp3"/>
    <property type="match status" value="1"/>
</dbReference>
<feature type="binding site" evidence="8">
    <location>
        <position position="80"/>
    </location>
    <ligand>
        <name>[4Fe-4S] cluster</name>
        <dbReference type="ChEBI" id="CHEBI:49883"/>
        <label>2</label>
        <note>4Fe-4S-S-AdoMet</note>
    </ligand>
</feature>
<keyword evidence="5 8" id="KW-0408">Iron</keyword>
<dbReference type="Gene3D" id="3.20.20.70">
    <property type="entry name" value="Aldolase class I"/>
    <property type="match status" value="1"/>
</dbReference>
<dbReference type="HAMAP" id="MF_00206">
    <property type="entry name" value="Lipoyl_synth"/>
    <property type="match status" value="1"/>
</dbReference>
<dbReference type="RefSeq" id="WP_377091461.1">
    <property type="nucleotide sequence ID" value="NZ_JBHSJL010000014.1"/>
</dbReference>
<dbReference type="InterPro" id="IPR007197">
    <property type="entry name" value="rSAM"/>
</dbReference>
<dbReference type="InterPro" id="IPR003698">
    <property type="entry name" value="Lipoyl_synth"/>
</dbReference>
<comment type="catalytic activity">
    <reaction evidence="7 8">
        <text>[[Fe-S] cluster scaffold protein carrying a second [4Fe-4S](2+) cluster] + N(6)-octanoyl-L-lysyl-[protein] + 2 oxidized [2Fe-2S]-[ferredoxin] + 2 S-adenosyl-L-methionine + 4 H(+) = [[Fe-S] cluster scaffold protein] + N(6)-[(R)-dihydrolipoyl]-L-lysyl-[protein] + 4 Fe(3+) + 2 hydrogen sulfide + 2 5'-deoxyadenosine + 2 L-methionine + 2 reduced [2Fe-2S]-[ferredoxin]</text>
        <dbReference type="Rhea" id="RHEA:16585"/>
        <dbReference type="Rhea" id="RHEA-COMP:9928"/>
        <dbReference type="Rhea" id="RHEA-COMP:10000"/>
        <dbReference type="Rhea" id="RHEA-COMP:10001"/>
        <dbReference type="Rhea" id="RHEA-COMP:10475"/>
        <dbReference type="Rhea" id="RHEA-COMP:14568"/>
        <dbReference type="Rhea" id="RHEA-COMP:14569"/>
        <dbReference type="ChEBI" id="CHEBI:15378"/>
        <dbReference type="ChEBI" id="CHEBI:17319"/>
        <dbReference type="ChEBI" id="CHEBI:29034"/>
        <dbReference type="ChEBI" id="CHEBI:29919"/>
        <dbReference type="ChEBI" id="CHEBI:33722"/>
        <dbReference type="ChEBI" id="CHEBI:33737"/>
        <dbReference type="ChEBI" id="CHEBI:33738"/>
        <dbReference type="ChEBI" id="CHEBI:57844"/>
        <dbReference type="ChEBI" id="CHEBI:59789"/>
        <dbReference type="ChEBI" id="CHEBI:78809"/>
        <dbReference type="ChEBI" id="CHEBI:83100"/>
        <dbReference type="EC" id="2.8.1.8"/>
    </reaction>
</comment>
<dbReference type="PIRSF" id="PIRSF005963">
    <property type="entry name" value="Lipoyl_synth"/>
    <property type="match status" value="1"/>
</dbReference>
<gene>
    <name evidence="8 10" type="primary">lipA</name>
    <name evidence="10" type="ORF">ACFSW8_06210</name>
</gene>
<keyword evidence="2 8" id="KW-0808">Transferase</keyword>
<accession>A0ABW4Z9S5</accession>
<feature type="binding site" evidence="8">
    <location>
        <position position="55"/>
    </location>
    <ligand>
        <name>[4Fe-4S] cluster</name>
        <dbReference type="ChEBI" id="CHEBI:49883"/>
        <label>1</label>
    </ligand>
</feature>